<dbReference type="PANTHER" id="PTHR10338">
    <property type="entry name" value="INTER-ALPHA-TRYPSIN INHIBITOR HEAVY CHAIN FAMILY MEMBER"/>
    <property type="match status" value="1"/>
</dbReference>
<comment type="caution">
    <text evidence="8">The sequence shown here is derived from an EMBL/GenBank/DDBJ whole genome shotgun (WGS) entry which is preliminary data.</text>
</comment>
<sequence length="861" mass="95678">MARLGFVCILLTLLQTTGICFGDTRDMSFVMARSKQGNAMPFRRFRRTTSSEATIEKFHVLSFVTSRYSKAVVVSVVRNNAPIAQEVSVVLRLPKSAFISNFSMEIDSVTYVGIVDEKNKARKRYNQAVAQGQSAGLVTADERDSQTFDVSVNVESGGVVTFKLDYQELLKRTLGVYNHEIYVNPGQIVEDLKIEVHISEPSGIESIEAHPPMPDGKGRGRYKPRIPDNEGLIVRRSGSQAYVIYEPSVEKQRSLQRSDVTFTVTYDVTREELGGEILIKDGYFVHFFAPTDLPVIPKNVVFVIDQSGSMSGRKIRQTKEALDVILDDLADHDKFNLITFNSRAHTWQNNEMLDVNPDNIRNAKNFVSRIYANGGTNLFDATMQAVSLLELITRNQTNTLKEASMIILLTDGQPTSGPVTNTEQIRSIVKKRIAGKYSLFCLGFGNDVDHTFLEKLALENKGLSRRIYVDADSSLQLKNFYDEVASPLLAHVIVRYGGTPVSNLTKTQFDNFFDGAEFLIAGQIDTVGIPDSREPGLIGVVEGESVGGKLMLTSRGKKFERTFSKDGFDMEKLWAYLTIKDLLKNKTETADNKDVVSEIDSKVLQLSLKYNFVTPLTSLVVTKPDGDAIPPPPKPTPTYPIPFPRPPLPYGTYGNVQARRLLQPQSPGRSLSLQSLPAYSYFGYGGGRIVGGRAIAAATTSPIYTTTTSWQPPPTETPAPSRKPIPADPFELKTSCGENIILQSAKNISSPRFPGLYPENSQCIWQITLLDEFGSGGEIERTDPKMRLTFSKLDLEDACFRDRILVYSDFDKKNMTSSDVVELCGYETLTSSFEAKKNFVLLFQSDDVVQGRGFLAHLQVV</sequence>
<dbReference type="InterPro" id="IPR035914">
    <property type="entry name" value="Sperma_CUB_dom_sf"/>
</dbReference>
<dbReference type="CDD" id="cd00041">
    <property type="entry name" value="CUB"/>
    <property type="match status" value="1"/>
</dbReference>
<name>A0ABP0FE66_CLALP</name>
<feature type="signal peptide" evidence="4">
    <location>
        <begin position="1"/>
        <end position="22"/>
    </location>
</feature>
<dbReference type="Pfam" id="PF00092">
    <property type="entry name" value="VWA"/>
    <property type="match status" value="1"/>
</dbReference>
<feature type="region of interest" description="Disordered" evidence="3">
    <location>
        <begin position="706"/>
        <end position="725"/>
    </location>
</feature>
<evidence type="ECO:0000259" key="7">
    <source>
        <dbReference type="PROSITE" id="PS51468"/>
    </source>
</evidence>
<evidence type="ECO:0000259" key="6">
    <source>
        <dbReference type="PROSITE" id="PS50234"/>
    </source>
</evidence>
<evidence type="ECO:0000313" key="9">
    <source>
        <dbReference type="Proteomes" id="UP001642483"/>
    </source>
</evidence>
<proteinExistence type="predicted"/>
<dbReference type="Gene3D" id="2.60.120.290">
    <property type="entry name" value="Spermadhesin, CUB domain"/>
    <property type="match status" value="1"/>
</dbReference>
<protein>
    <recommendedName>
        <fullName evidence="10">Inter-alpha-trypsin inhibitor heavy chain H4</fullName>
    </recommendedName>
</protein>
<feature type="chain" id="PRO_5047357832" description="Inter-alpha-trypsin inhibitor heavy chain H4" evidence="4">
    <location>
        <begin position="23"/>
        <end position="861"/>
    </location>
</feature>
<evidence type="ECO:0000256" key="2">
    <source>
        <dbReference type="PROSITE-ProRule" id="PRU00059"/>
    </source>
</evidence>
<evidence type="ECO:0000256" key="3">
    <source>
        <dbReference type="SAM" id="MobiDB-lite"/>
    </source>
</evidence>
<dbReference type="SMART" id="SM00327">
    <property type="entry name" value="VWA"/>
    <property type="match status" value="1"/>
</dbReference>
<keyword evidence="9" id="KW-1185">Reference proteome</keyword>
<dbReference type="PROSITE" id="PS50234">
    <property type="entry name" value="VWFA"/>
    <property type="match status" value="1"/>
</dbReference>
<dbReference type="EMBL" id="CAWYQH010000046">
    <property type="protein sequence ID" value="CAK8677978.1"/>
    <property type="molecule type" value="Genomic_DNA"/>
</dbReference>
<comment type="caution">
    <text evidence="2">Lacks conserved residue(s) required for the propagation of feature annotation.</text>
</comment>
<dbReference type="InterPro" id="IPR050934">
    <property type="entry name" value="ITIH"/>
</dbReference>
<evidence type="ECO:0008006" key="10">
    <source>
        <dbReference type="Google" id="ProtNLM"/>
    </source>
</evidence>
<dbReference type="InterPro" id="IPR000859">
    <property type="entry name" value="CUB_dom"/>
</dbReference>
<keyword evidence="4" id="KW-0732">Signal</keyword>
<dbReference type="SMART" id="SM00042">
    <property type="entry name" value="CUB"/>
    <property type="match status" value="1"/>
</dbReference>
<dbReference type="InterPro" id="IPR002035">
    <property type="entry name" value="VWF_A"/>
</dbReference>
<dbReference type="Gene3D" id="3.40.50.410">
    <property type="entry name" value="von Willebrand factor, type A domain"/>
    <property type="match status" value="1"/>
</dbReference>
<dbReference type="Pfam" id="PF00431">
    <property type="entry name" value="CUB"/>
    <property type="match status" value="1"/>
</dbReference>
<evidence type="ECO:0000256" key="1">
    <source>
        <dbReference type="ARBA" id="ARBA00023157"/>
    </source>
</evidence>
<dbReference type="PROSITE" id="PS51468">
    <property type="entry name" value="VIT"/>
    <property type="match status" value="1"/>
</dbReference>
<evidence type="ECO:0000259" key="5">
    <source>
        <dbReference type="PROSITE" id="PS01180"/>
    </source>
</evidence>
<dbReference type="SMART" id="SM00609">
    <property type="entry name" value="VIT"/>
    <property type="match status" value="1"/>
</dbReference>
<keyword evidence="1 2" id="KW-1015">Disulfide bond</keyword>
<reference evidence="8 9" key="1">
    <citation type="submission" date="2024-02" db="EMBL/GenBank/DDBJ databases">
        <authorList>
            <person name="Daric V."/>
            <person name="Darras S."/>
        </authorList>
    </citation>
    <scope>NUCLEOTIDE SEQUENCE [LARGE SCALE GENOMIC DNA]</scope>
</reference>
<feature type="domain" description="CUB" evidence="5">
    <location>
        <begin position="736"/>
        <end position="861"/>
    </location>
</feature>
<evidence type="ECO:0000313" key="8">
    <source>
        <dbReference type="EMBL" id="CAK8677978.1"/>
    </source>
</evidence>
<feature type="domain" description="VWFA" evidence="6">
    <location>
        <begin position="299"/>
        <end position="484"/>
    </location>
</feature>
<feature type="compositionally biased region" description="Pro residues" evidence="3">
    <location>
        <begin position="711"/>
        <end position="725"/>
    </location>
</feature>
<gene>
    <name evidence="8" type="ORF">CVLEPA_LOCUS7946</name>
</gene>
<dbReference type="PROSITE" id="PS01180">
    <property type="entry name" value="CUB"/>
    <property type="match status" value="1"/>
</dbReference>
<dbReference type="SUPFAM" id="SSF53300">
    <property type="entry name" value="vWA-like"/>
    <property type="match status" value="1"/>
</dbReference>
<dbReference type="Pfam" id="PF08487">
    <property type="entry name" value="VIT"/>
    <property type="match status" value="1"/>
</dbReference>
<organism evidence="8 9">
    <name type="scientific">Clavelina lepadiformis</name>
    <name type="common">Light-bulb sea squirt</name>
    <name type="synonym">Ascidia lepadiformis</name>
    <dbReference type="NCBI Taxonomy" id="159417"/>
    <lineage>
        <taxon>Eukaryota</taxon>
        <taxon>Metazoa</taxon>
        <taxon>Chordata</taxon>
        <taxon>Tunicata</taxon>
        <taxon>Ascidiacea</taxon>
        <taxon>Aplousobranchia</taxon>
        <taxon>Clavelinidae</taxon>
        <taxon>Clavelina</taxon>
    </lineage>
</organism>
<dbReference type="PANTHER" id="PTHR10338:SF108">
    <property type="entry name" value="INTER-ALPHA-TRYPSIN INHIBITOR HEAVY CHAIN H4-LIKE PROTEIN"/>
    <property type="match status" value="1"/>
</dbReference>
<dbReference type="InterPro" id="IPR013694">
    <property type="entry name" value="VIT"/>
</dbReference>
<dbReference type="SUPFAM" id="SSF49854">
    <property type="entry name" value="Spermadhesin, CUB domain"/>
    <property type="match status" value="1"/>
</dbReference>
<accession>A0ABP0FE66</accession>
<evidence type="ECO:0000256" key="4">
    <source>
        <dbReference type="SAM" id="SignalP"/>
    </source>
</evidence>
<feature type="disulfide bond" evidence="2">
    <location>
        <begin position="736"/>
        <end position="763"/>
    </location>
</feature>
<dbReference type="Proteomes" id="UP001642483">
    <property type="component" value="Unassembled WGS sequence"/>
</dbReference>
<feature type="domain" description="VIT" evidence="7">
    <location>
        <begin position="39"/>
        <end position="168"/>
    </location>
</feature>
<dbReference type="InterPro" id="IPR036465">
    <property type="entry name" value="vWFA_dom_sf"/>
</dbReference>